<organism evidence="2 3">
    <name type="scientific">Labilithrix luteola</name>
    <dbReference type="NCBI Taxonomy" id="1391654"/>
    <lineage>
        <taxon>Bacteria</taxon>
        <taxon>Pseudomonadati</taxon>
        <taxon>Myxococcota</taxon>
        <taxon>Polyangia</taxon>
        <taxon>Polyangiales</taxon>
        <taxon>Labilitrichaceae</taxon>
        <taxon>Labilithrix</taxon>
    </lineage>
</organism>
<dbReference type="AlphaFoldDB" id="A0A0K1QC15"/>
<keyword evidence="3" id="KW-1185">Reference proteome</keyword>
<dbReference type="STRING" id="1391654.AKJ09_09638"/>
<dbReference type="KEGG" id="llu:AKJ09_09638"/>
<dbReference type="Proteomes" id="UP000064967">
    <property type="component" value="Chromosome"/>
</dbReference>
<reference evidence="2 3" key="1">
    <citation type="submission" date="2015-08" db="EMBL/GenBank/DDBJ databases">
        <authorList>
            <person name="Babu N.S."/>
            <person name="Beckwith C.J."/>
            <person name="Beseler K.G."/>
            <person name="Brison A."/>
            <person name="Carone J.V."/>
            <person name="Caskin T.P."/>
            <person name="Diamond M."/>
            <person name="Durham M.E."/>
            <person name="Foxe J.M."/>
            <person name="Go M."/>
            <person name="Henderson B.A."/>
            <person name="Jones I.B."/>
            <person name="McGettigan J.A."/>
            <person name="Micheletti S.J."/>
            <person name="Nasrallah M.E."/>
            <person name="Ortiz D."/>
            <person name="Piller C.R."/>
            <person name="Privatt S.R."/>
            <person name="Schneider S.L."/>
            <person name="Sharp S."/>
            <person name="Smith T.C."/>
            <person name="Stanton J.D."/>
            <person name="Ullery H.E."/>
            <person name="Wilson R.J."/>
            <person name="Serrano M.G."/>
            <person name="Buck G."/>
            <person name="Lee V."/>
            <person name="Wang Y."/>
            <person name="Carvalho R."/>
            <person name="Voegtly L."/>
            <person name="Shi R."/>
            <person name="Duckworth R."/>
            <person name="Johnson A."/>
            <person name="Loviza R."/>
            <person name="Walstead R."/>
            <person name="Shah Z."/>
            <person name="Kiflezghi M."/>
            <person name="Wade K."/>
            <person name="Ball S.L."/>
            <person name="Bradley K.W."/>
            <person name="Asai D.J."/>
            <person name="Bowman C.A."/>
            <person name="Russell D.A."/>
            <person name="Pope W.H."/>
            <person name="Jacobs-Sera D."/>
            <person name="Hendrix R.W."/>
            <person name="Hatfull G.F."/>
        </authorList>
    </citation>
    <scope>NUCLEOTIDE SEQUENCE [LARGE SCALE GENOMIC DNA]</scope>
    <source>
        <strain evidence="2 3">DSM 27648</strain>
    </source>
</reference>
<gene>
    <name evidence="2" type="ORF">AKJ09_09638</name>
</gene>
<evidence type="ECO:0000313" key="3">
    <source>
        <dbReference type="Proteomes" id="UP000064967"/>
    </source>
</evidence>
<proteinExistence type="predicted"/>
<dbReference type="EMBL" id="CP012333">
    <property type="protein sequence ID" value="AKV02975.1"/>
    <property type="molecule type" value="Genomic_DNA"/>
</dbReference>
<keyword evidence="1" id="KW-0732">Signal</keyword>
<sequence>MLRRFSRIKRALLVATAASLAAVSLAACILAEEPAELPPTPLTRPTILHGSVVPSTSTVLGTFPEKFIVPVELSDPTLSFQWATFVDYNALTGTGLVDLPRTSTFEAATTQGRVRTLEVTINPPPSTDGCHVIEVVVALRFASPSEPHVPSEPGGDVVTWFYSPGGDLSGCPVVDAGIDATIDAGEAGPQ</sequence>
<evidence type="ECO:0008006" key="4">
    <source>
        <dbReference type="Google" id="ProtNLM"/>
    </source>
</evidence>
<feature type="signal peptide" evidence="1">
    <location>
        <begin position="1"/>
        <end position="26"/>
    </location>
</feature>
<feature type="chain" id="PRO_5005467388" description="Lipoprotein" evidence="1">
    <location>
        <begin position="27"/>
        <end position="190"/>
    </location>
</feature>
<dbReference type="PROSITE" id="PS51257">
    <property type="entry name" value="PROKAR_LIPOPROTEIN"/>
    <property type="match status" value="1"/>
</dbReference>
<evidence type="ECO:0000256" key="1">
    <source>
        <dbReference type="SAM" id="SignalP"/>
    </source>
</evidence>
<accession>A0A0K1QC15</accession>
<protein>
    <recommendedName>
        <fullName evidence="4">Lipoprotein</fullName>
    </recommendedName>
</protein>
<name>A0A0K1QC15_9BACT</name>
<evidence type="ECO:0000313" key="2">
    <source>
        <dbReference type="EMBL" id="AKV02975.1"/>
    </source>
</evidence>